<sequence>MVRTLALIAIGAIALTALLYGVVLNGFGLFTPLADTGAQTQTAATTDTPKLDAPKGDAQPTGIAEGAEDSSADGDRAVSGKQPEAPDEASAAADAAPDKTGESRTETTASPPPRTARNVTPPNVLSRPTTPYRDPRAATTREEAPEDSSPRRFHRIVVEDAATLRSGNTTIRFAGIAPIAADRTCTDAAGQAWPCGRVAAAALRRLIRHRAIDCTVAAVAAEGIVATCSAGLQDINGWLVAQGWAEVPPDSAYAEDAEAARGEKRGIYLAEWRNTAPGDNDAESLSAFSAPSVQSDPFSVLSQGTVEGAADQGTGLVDAIERDE</sequence>
<evidence type="ECO:0000256" key="1">
    <source>
        <dbReference type="SAM" id="MobiDB-lite"/>
    </source>
</evidence>
<reference evidence="2 3" key="1">
    <citation type="submission" date="2022-04" db="EMBL/GenBank/DDBJ databases">
        <authorList>
            <person name="Ye Y.-Q."/>
            <person name="Du Z.-J."/>
        </authorList>
    </citation>
    <scope>NUCLEOTIDE SEQUENCE [LARGE SCALE GENOMIC DNA]</scope>
    <source>
        <strain evidence="2 3">A6E488</strain>
    </source>
</reference>
<feature type="compositionally biased region" description="Basic and acidic residues" evidence="1">
    <location>
        <begin position="96"/>
        <end position="105"/>
    </location>
</feature>
<keyword evidence="3" id="KW-1185">Reference proteome</keyword>
<name>A0AAW5QRL9_9HYPH</name>
<gene>
    <name evidence="2" type="ORF">MUB46_02425</name>
</gene>
<dbReference type="EMBL" id="JALIDZ010000001">
    <property type="protein sequence ID" value="MCT8970706.1"/>
    <property type="molecule type" value="Genomic_DNA"/>
</dbReference>
<dbReference type="RefSeq" id="WP_261614268.1">
    <property type="nucleotide sequence ID" value="NZ_JALIDZ010000001.1"/>
</dbReference>
<evidence type="ECO:0000313" key="3">
    <source>
        <dbReference type="Proteomes" id="UP001320898"/>
    </source>
</evidence>
<proteinExistence type="predicted"/>
<comment type="caution">
    <text evidence="2">The sequence shown here is derived from an EMBL/GenBank/DDBJ whole genome shotgun (WGS) entry which is preliminary data.</text>
</comment>
<accession>A0AAW5QRL9</accession>
<dbReference type="InterPro" id="IPR035437">
    <property type="entry name" value="SNase_OB-fold_sf"/>
</dbReference>
<feature type="compositionally biased region" description="Basic and acidic residues" evidence="1">
    <location>
        <begin position="133"/>
        <end position="143"/>
    </location>
</feature>
<organism evidence="2 3">
    <name type="scientific">Microbaculum marinisediminis</name>
    <dbReference type="NCBI Taxonomy" id="2931392"/>
    <lineage>
        <taxon>Bacteria</taxon>
        <taxon>Pseudomonadati</taxon>
        <taxon>Pseudomonadota</taxon>
        <taxon>Alphaproteobacteria</taxon>
        <taxon>Hyphomicrobiales</taxon>
        <taxon>Tepidamorphaceae</taxon>
        <taxon>Microbaculum</taxon>
    </lineage>
</organism>
<dbReference type="Proteomes" id="UP001320898">
    <property type="component" value="Unassembled WGS sequence"/>
</dbReference>
<dbReference type="SUPFAM" id="SSF50199">
    <property type="entry name" value="Staphylococcal nuclease"/>
    <property type="match status" value="1"/>
</dbReference>
<feature type="region of interest" description="Disordered" evidence="1">
    <location>
        <begin position="41"/>
        <end position="153"/>
    </location>
</feature>
<dbReference type="AlphaFoldDB" id="A0AAW5QRL9"/>
<dbReference type="Gene3D" id="2.40.50.90">
    <property type="match status" value="1"/>
</dbReference>
<protein>
    <submittedName>
        <fullName evidence="2">Thermonuclease family protein</fullName>
    </submittedName>
</protein>
<feature type="compositionally biased region" description="Polar residues" evidence="1">
    <location>
        <begin position="117"/>
        <end position="129"/>
    </location>
</feature>
<evidence type="ECO:0000313" key="2">
    <source>
        <dbReference type="EMBL" id="MCT8970706.1"/>
    </source>
</evidence>